<reference evidence="2" key="1">
    <citation type="submission" date="2021-01" db="EMBL/GenBank/DDBJ databases">
        <authorList>
            <person name="Corre E."/>
            <person name="Pelletier E."/>
            <person name="Niang G."/>
            <person name="Scheremetjew M."/>
            <person name="Finn R."/>
            <person name="Kale V."/>
            <person name="Holt S."/>
            <person name="Cochrane G."/>
            <person name="Meng A."/>
            <person name="Brown T."/>
            <person name="Cohen L."/>
        </authorList>
    </citation>
    <scope>NUCLEOTIDE SEQUENCE</scope>
    <source>
        <strain evidence="2">SPMC142</strain>
    </source>
</reference>
<name>A0A7S3RUN6_9SPIT</name>
<feature type="region of interest" description="Disordered" evidence="1">
    <location>
        <begin position="33"/>
        <end position="56"/>
    </location>
</feature>
<accession>A0A7S3RUN6</accession>
<dbReference type="AlphaFoldDB" id="A0A7S3RUN6"/>
<sequence>MQDSLGEKQVALDATIAKLMSLVNDQAKENEARLKSLADTQNSLSAGQKAAEEQAKRQLELQQAAAREKEKEKNAAAMGQVVTTQLNSIVSEAMDECIGKEKKKKGSWF</sequence>
<evidence type="ECO:0000256" key="1">
    <source>
        <dbReference type="SAM" id="MobiDB-lite"/>
    </source>
</evidence>
<dbReference type="EMBL" id="HBIQ01022347">
    <property type="protein sequence ID" value="CAE0535539.1"/>
    <property type="molecule type" value="Transcribed_RNA"/>
</dbReference>
<protein>
    <submittedName>
        <fullName evidence="2">Uncharacterized protein</fullName>
    </submittedName>
</protein>
<proteinExistence type="predicted"/>
<evidence type="ECO:0000313" key="2">
    <source>
        <dbReference type="EMBL" id="CAE0535539.1"/>
    </source>
</evidence>
<gene>
    <name evidence="2" type="ORF">SACU0126_LOCUS7462</name>
</gene>
<organism evidence="2">
    <name type="scientific">Strombidinopsis acuminata</name>
    <dbReference type="NCBI Taxonomy" id="141414"/>
    <lineage>
        <taxon>Eukaryota</taxon>
        <taxon>Sar</taxon>
        <taxon>Alveolata</taxon>
        <taxon>Ciliophora</taxon>
        <taxon>Intramacronucleata</taxon>
        <taxon>Spirotrichea</taxon>
        <taxon>Choreotrichia</taxon>
        <taxon>Choreotrichida</taxon>
        <taxon>Strombidinopsidae</taxon>
        <taxon>Strombidinopsis</taxon>
    </lineage>
</organism>